<dbReference type="GO" id="GO:0005682">
    <property type="term" value="C:U5 snRNP"/>
    <property type="evidence" value="ECO:0007669"/>
    <property type="project" value="InterPro"/>
</dbReference>
<keyword evidence="7" id="KW-1133">Transmembrane helix</keyword>
<keyword evidence="5" id="KW-1000">Mitochondrion outer membrane</keyword>
<evidence type="ECO:0000256" key="8">
    <source>
        <dbReference type="ARBA" id="ARBA00023128"/>
    </source>
</evidence>
<evidence type="ECO:0000256" key="6">
    <source>
        <dbReference type="ARBA" id="ARBA00022927"/>
    </source>
</evidence>
<dbReference type="STRING" id="6248.A0A0K0E285"/>
<dbReference type="PANTHER" id="PTHR13138:SF3">
    <property type="entry name" value="CD2 ANTIGEN CYTOPLASMIC TAIL-BINDING PROTEIN 2"/>
    <property type="match status" value="1"/>
</dbReference>
<comment type="similarity">
    <text evidence="2">Belongs to the Tom7 family.</text>
</comment>
<comment type="subcellular location">
    <subcellularLocation>
        <location evidence="1">Mitochondrion outer membrane</location>
        <topology evidence="1">Single-pass membrane protein</topology>
    </subcellularLocation>
</comment>
<evidence type="ECO:0000256" key="2">
    <source>
        <dbReference type="ARBA" id="ARBA00010917"/>
    </source>
</evidence>
<dbReference type="Pfam" id="PF08038">
    <property type="entry name" value="Tom7"/>
    <property type="match status" value="1"/>
</dbReference>
<keyword evidence="8" id="KW-0496">Mitochondrion</keyword>
<evidence type="ECO:0000256" key="10">
    <source>
        <dbReference type="SAM" id="MobiDB-lite"/>
    </source>
</evidence>
<dbReference type="PANTHER" id="PTHR13138">
    <property type="entry name" value="PROTEIN LIN1"/>
    <property type="match status" value="1"/>
</dbReference>
<keyword evidence="6" id="KW-0653">Protein transport</keyword>
<organism evidence="11">
    <name type="scientific">Strongyloides stercoralis</name>
    <name type="common">Threadworm</name>
    <dbReference type="NCBI Taxonomy" id="6248"/>
    <lineage>
        <taxon>Eukaryota</taxon>
        <taxon>Metazoa</taxon>
        <taxon>Ecdysozoa</taxon>
        <taxon>Nematoda</taxon>
        <taxon>Chromadorea</taxon>
        <taxon>Rhabditida</taxon>
        <taxon>Tylenchina</taxon>
        <taxon>Panagrolaimomorpha</taxon>
        <taxon>Strongyloidoidea</taxon>
        <taxon>Strongyloididae</taxon>
        <taxon>Strongyloides</taxon>
    </lineage>
</organism>
<proteinExistence type="inferred from homology"/>
<evidence type="ECO:0000256" key="1">
    <source>
        <dbReference type="ARBA" id="ARBA00004572"/>
    </source>
</evidence>
<evidence type="ECO:0000256" key="9">
    <source>
        <dbReference type="ARBA" id="ARBA00023136"/>
    </source>
</evidence>
<evidence type="ECO:0000256" key="3">
    <source>
        <dbReference type="ARBA" id="ARBA00022448"/>
    </source>
</evidence>
<evidence type="ECO:0000313" key="11">
    <source>
        <dbReference type="WBParaSite" id="SSTP_0000360700.1"/>
    </source>
</evidence>
<dbReference type="InterPro" id="IPR012621">
    <property type="entry name" value="Tom7"/>
</dbReference>
<dbReference type="GO" id="GO:0005742">
    <property type="term" value="C:mitochondrial outer membrane translocase complex"/>
    <property type="evidence" value="ECO:0007669"/>
    <property type="project" value="InterPro"/>
</dbReference>
<dbReference type="GO" id="GO:0030150">
    <property type="term" value="P:protein import into mitochondrial matrix"/>
    <property type="evidence" value="ECO:0007669"/>
    <property type="project" value="InterPro"/>
</dbReference>
<keyword evidence="3" id="KW-0813">Transport</keyword>
<reference evidence="11" key="1">
    <citation type="submission" date="2015-08" db="UniProtKB">
        <authorList>
            <consortium name="WormBaseParasite"/>
        </authorList>
    </citation>
    <scope>IDENTIFICATION</scope>
</reference>
<sequence length="326" mass="37545">MSKRQVHFDDNIPENLESFKRQKMGSFNKTDNSEEEGNVMWKSKHTLDSDEEDNDDYQKLNMKKIDGQEEATISYDGNIKITPFNMKEDEEDGEFDVHGNFIFKKDNEEYKDQWLETVDWEAVKKRESKGETFETTDDTPIEMITTEQKKVLFQKLLTILKPKEDISKALKRLNSSQKLNAAEKRKLRWAAKKAGKEYKDESVSTIEELTEIADRLLNEGNTEAYQMTYEMINTEIEDIIKKNENAYDMFGDDDTGINKIEKRITVFIMQLTPSGKATVNTVGTGVRLAIQYGFVPFVIYLGLRSGPDPLPNGEVVPLSFLSLIWG</sequence>
<evidence type="ECO:0000256" key="5">
    <source>
        <dbReference type="ARBA" id="ARBA00022787"/>
    </source>
</evidence>
<protein>
    <submittedName>
        <fullName evidence="11">Mitochondrial import receptor subunit TOM7 homolog</fullName>
    </submittedName>
</protein>
<feature type="compositionally biased region" description="Basic and acidic residues" evidence="10">
    <location>
        <begin position="1"/>
        <end position="10"/>
    </location>
</feature>
<evidence type="ECO:0000256" key="4">
    <source>
        <dbReference type="ARBA" id="ARBA00022692"/>
    </source>
</evidence>
<accession>A0A0K0E285</accession>
<keyword evidence="9" id="KW-0472">Membrane</keyword>
<evidence type="ECO:0000256" key="7">
    <source>
        <dbReference type="ARBA" id="ARBA00022989"/>
    </source>
</evidence>
<dbReference type="WBParaSite" id="SSTP_0000360700.1">
    <property type="protein sequence ID" value="SSTP_0000360700.1"/>
    <property type="gene ID" value="SSTP_0000360700"/>
</dbReference>
<feature type="region of interest" description="Disordered" evidence="10">
    <location>
        <begin position="1"/>
        <end position="55"/>
    </location>
</feature>
<keyword evidence="4" id="KW-0812">Transmembrane</keyword>
<name>A0A0K0E285_STRER</name>
<dbReference type="InterPro" id="IPR039905">
    <property type="entry name" value="CD2BP2/Lin1"/>
</dbReference>
<dbReference type="AlphaFoldDB" id="A0A0K0E285"/>